<dbReference type="CDD" id="cd09602">
    <property type="entry name" value="M1_APN"/>
    <property type="match status" value="1"/>
</dbReference>
<dbReference type="GO" id="GO:0042277">
    <property type="term" value="F:peptide binding"/>
    <property type="evidence" value="ECO:0007669"/>
    <property type="project" value="TreeGrafter"/>
</dbReference>
<sequence>MPGTNLTRDEARDRAALLDIESYTVDLDLDPARTTTFGSTTVIRFRSRQGASTFADLVGATIHEVTLNGRSLDPAAVYADHRIRLDDLAEDNELRVVADCAYSHTGEGLHRFVDPADDRVYLYSQMEVPDARRVFTTFEQPDLKSVFHFTVTAPAHWVVVSNAPTPEPQPAGDERSVWRFPATERMSTYVTAIVAGEYHQVHDTYVGKHGEIPMGHYCRQSMVPYFDTDELVEVTKQGFAFFEDAFDYPYPFHKYDQLYVPEFNNGAMENAGCVTLRDEYLPRSRQATWFYEQRANTVLHEMAHMWFGDLVTMRWWDDLWLNESFAEWASHHALVEATKYDEAWTGFTNARKNWAYRQDQLPSTHPIAADNHDLEAVEVSFDGITYAKGASALKQLVAWVGEQESFAGLKAYFRRHAFGNSEFQDLLSALEETSGRDLQPWAEEWLQTSGVNTLAVDATVDEDGRYSSFAVVQSAHPDHPTLRRHRIGVGLYDRAEDGRLVRRTTVETDVVGARTEVTKLVGTTQPDLVLLNDGDLSYAKIRFDERSLATVRESIHRIESSLARALCWGALWDMTRDAELSAGDFVALVLQGLPAETDETAVKQLPVYVQIAIDQFSHPAKRDALRATWEKGLRELIEDAEPGSDHQLTFVKSFAGTSGKRVPPSSYGGAARSEEGLDLVAALLDGSVRLEGLEVAPDLRWALVTALARGGRADVDRVAEELARDNTISGQERAAAARAVIPSAETKAQAWADAALSNEVSNETMRSIAYVFDASEQADVLEPYLEKYLAVADTIWEDQGTQIASTMLEYMFPRALTSRATLDRVDAWLATSQANPAAQRLVGEARADIARALAAQDADA</sequence>
<keyword evidence="5" id="KW-0031">Aminopeptidase</keyword>
<dbReference type="EMBL" id="CP077062">
    <property type="protein sequence ID" value="QWZ06606.1"/>
    <property type="molecule type" value="Genomic_DNA"/>
</dbReference>
<evidence type="ECO:0000259" key="3">
    <source>
        <dbReference type="Pfam" id="PF11838"/>
    </source>
</evidence>
<dbReference type="InterPro" id="IPR024571">
    <property type="entry name" value="ERAP1-like_C_dom"/>
</dbReference>
<dbReference type="Pfam" id="PF17900">
    <property type="entry name" value="Peptidase_M1_N"/>
    <property type="match status" value="1"/>
</dbReference>
<dbReference type="InterPro" id="IPR050344">
    <property type="entry name" value="Peptidase_M1_aminopeptidases"/>
</dbReference>
<evidence type="ECO:0000256" key="1">
    <source>
        <dbReference type="ARBA" id="ARBA00010136"/>
    </source>
</evidence>
<organism evidence="5 6">
    <name type="scientific">Nocardioides panacis</name>
    <dbReference type="NCBI Taxonomy" id="2849501"/>
    <lineage>
        <taxon>Bacteria</taxon>
        <taxon>Bacillati</taxon>
        <taxon>Actinomycetota</taxon>
        <taxon>Actinomycetes</taxon>
        <taxon>Propionibacteriales</taxon>
        <taxon>Nocardioidaceae</taxon>
        <taxon>Nocardioides</taxon>
    </lineage>
</organism>
<protein>
    <submittedName>
        <fullName evidence="5">Aminopeptidase N</fullName>
        <ecNumber evidence="5">3.4.11.2</ecNumber>
    </submittedName>
</protein>
<dbReference type="AlphaFoldDB" id="A0A975XYP6"/>
<dbReference type="GO" id="GO:0016020">
    <property type="term" value="C:membrane"/>
    <property type="evidence" value="ECO:0007669"/>
    <property type="project" value="TreeGrafter"/>
</dbReference>
<dbReference type="NCBIfam" id="TIGR02412">
    <property type="entry name" value="pepN_strep_liv"/>
    <property type="match status" value="1"/>
</dbReference>
<dbReference type="GO" id="GO:0016285">
    <property type="term" value="F:alanyl aminopeptidase activity"/>
    <property type="evidence" value="ECO:0007669"/>
    <property type="project" value="UniProtKB-EC"/>
</dbReference>
<dbReference type="KEGG" id="nps:KRR39_13640"/>
<evidence type="ECO:0000313" key="5">
    <source>
        <dbReference type="EMBL" id="QWZ06606.1"/>
    </source>
</evidence>
<dbReference type="Proteomes" id="UP000683575">
    <property type="component" value="Chromosome"/>
</dbReference>
<feature type="domain" description="ERAP1-like C-terminal" evidence="3">
    <location>
        <begin position="528"/>
        <end position="851"/>
    </location>
</feature>
<reference evidence="5" key="1">
    <citation type="submission" date="2021-06" db="EMBL/GenBank/DDBJ databases">
        <title>Complete genome sequence of Nocardioides sp. G188.</title>
        <authorList>
            <person name="Im W.-T."/>
        </authorList>
    </citation>
    <scope>NUCLEOTIDE SEQUENCE</scope>
    <source>
        <strain evidence="5">G188</strain>
    </source>
</reference>
<dbReference type="GO" id="GO:0043171">
    <property type="term" value="P:peptide catabolic process"/>
    <property type="evidence" value="ECO:0007669"/>
    <property type="project" value="TreeGrafter"/>
</dbReference>
<keyword evidence="5" id="KW-0645">Protease</keyword>
<gene>
    <name evidence="5" type="primary">pepN</name>
    <name evidence="5" type="ORF">KRR39_13640</name>
</gene>
<dbReference type="GO" id="GO:0006508">
    <property type="term" value="P:proteolysis"/>
    <property type="evidence" value="ECO:0007669"/>
    <property type="project" value="InterPro"/>
</dbReference>
<dbReference type="GO" id="GO:0070006">
    <property type="term" value="F:metalloaminopeptidase activity"/>
    <property type="evidence" value="ECO:0007669"/>
    <property type="project" value="TreeGrafter"/>
</dbReference>
<feature type="domain" description="Peptidase M1 membrane alanine aminopeptidase" evidence="2">
    <location>
        <begin position="232"/>
        <end position="445"/>
    </location>
</feature>
<dbReference type="EC" id="3.4.11.2" evidence="5"/>
<feature type="domain" description="Aminopeptidase N-like N-terminal" evidence="4">
    <location>
        <begin position="107"/>
        <end position="190"/>
    </location>
</feature>
<dbReference type="GO" id="GO:0005615">
    <property type="term" value="C:extracellular space"/>
    <property type="evidence" value="ECO:0007669"/>
    <property type="project" value="TreeGrafter"/>
</dbReference>
<dbReference type="FunFam" id="1.10.390.10:FF:000004">
    <property type="entry name" value="Aminopeptidase N"/>
    <property type="match status" value="1"/>
</dbReference>
<keyword evidence="6" id="KW-1185">Reference proteome</keyword>
<evidence type="ECO:0000259" key="4">
    <source>
        <dbReference type="Pfam" id="PF17900"/>
    </source>
</evidence>
<proteinExistence type="inferred from homology"/>
<dbReference type="GO" id="GO:0005737">
    <property type="term" value="C:cytoplasm"/>
    <property type="evidence" value="ECO:0007669"/>
    <property type="project" value="TreeGrafter"/>
</dbReference>
<evidence type="ECO:0000313" key="6">
    <source>
        <dbReference type="Proteomes" id="UP000683575"/>
    </source>
</evidence>
<dbReference type="InterPro" id="IPR045357">
    <property type="entry name" value="Aminopeptidase_N-like_N"/>
</dbReference>
<comment type="similarity">
    <text evidence="1">Belongs to the peptidase M1 family.</text>
</comment>
<dbReference type="GO" id="GO:0008270">
    <property type="term" value="F:zinc ion binding"/>
    <property type="evidence" value="ECO:0007669"/>
    <property type="project" value="InterPro"/>
</dbReference>
<dbReference type="RefSeq" id="WP_216937634.1">
    <property type="nucleotide sequence ID" value="NZ_CP077062.1"/>
</dbReference>
<dbReference type="PANTHER" id="PTHR11533">
    <property type="entry name" value="PROTEASE M1 ZINC METALLOPROTEASE"/>
    <property type="match status" value="1"/>
</dbReference>
<evidence type="ECO:0000259" key="2">
    <source>
        <dbReference type="Pfam" id="PF01433"/>
    </source>
</evidence>
<dbReference type="Pfam" id="PF11838">
    <property type="entry name" value="ERAP1_C"/>
    <property type="match status" value="1"/>
</dbReference>
<dbReference type="PANTHER" id="PTHR11533:SF174">
    <property type="entry name" value="PUROMYCIN-SENSITIVE AMINOPEPTIDASE-RELATED"/>
    <property type="match status" value="1"/>
</dbReference>
<dbReference type="InterPro" id="IPR012778">
    <property type="entry name" value="Pept_M1_aminopeptidase"/>
</dbReference>
<accession>A0A975XYP6</accession>
<name>A0A975XYP6_9ACTN</name>
<dbReference type="InterPro" id="IPR014782">
    <property type="entry name" value="Peptidase_M1_dom"/>
</dbReference>
<keyword evidence="5" id="KW-0378">Hydrolase</keyword>
<dbReference type="FunFam" id="2.60.40.1730:FF:000010">
    <property type="entry name" value="Putative aminopeptidase N"/>
    <property type="match status" value="1"/>
</dbReference>
<dbReference type="Pfam" id="PF01433">
    <property type="entry name" value="Peptidase_M1"/>
    <property type="match status" value="1"/>
</dbReference>